<comment type="function">
    <text evidence="11">Part of the Sec protein translocase complex. Interacts with the SecYEG preprotein conducting channel. SecDF uses the proton motive force (PMF) to complete protein translocation after the ATP-dependent function of SecA.</text>
</comment>
<evidence type="ECO:0000259" key="15">
    <source>
        <dbReference type="Pfam" id="PF22599"/>
    </source>
</evidence>
<comment type="similarity">
    <text evidence="9 11">Belongs to the SecD/SecF family. SecD subfamily.</text>
</comment>
<dbReference type="RefSeq" id="WP_157991055.1">
    <property type="nucleotide sequence ID" value="NZ_LR217737.1"/>
</dbReference>
<protein>
    <recommendedName>
        <fullName evidence="10 11">Protein translocase subunit SecD</fullName>
    </recommendedName>
</protein>
<dbReference type="FunFam" id="3.30.1360.200:FF:000001">
    <property type="entry name" value="Protein translocase subunit SecD"/>
    <property type="match status" value="1"/>
</dbReference>
<evidence type="ECO:0000256" key="11">
    <source>
        <dbReference type="HAMAP-Rule" id="MF_01463"/>
    </source>
</evidence>
<dbReference type="GO" id="GO:0043952">
    <property type="term" value="P:protein transport by the Sec complex"/>
    <property type="evidence" value="ECO:0007669"/>
    <property type="project" value="UniProtKB-UniRule"/>
</dbReference>
<dbReference type="Pfam" id="PF22599">
    <property type="entry name" value="SecDF_P1_head"/>
    <property type="match status" value="1"/>
</dbReference>
<dbReference type="InterPro" id="IPR022813">
    <property type="entry name" value="SecD/SecF_arch_bac"/>
</dbReference>
<dbReference type="InterPro" id="IPR048634">
    <property type="entry name" value="SecD_SecF_C"/>
</dbReference>
<dbReference type="HAMAP" id="MF_01463_B">
    <property type="entry name" value="SecD_B"/>
    <property type="match status" value="1"/>
</dbReference>
<dbReference type="InterPro" id="IPR005791">
    <property type="entry name" value="SecD"/>
</dbReference>
<keyword evidence="3 11" id="KW-1003">Cell membrane</keyword>
<evidence type="ECO:0000256" key="1">
    <source>
        <dbReference type="ARBA" id="ARBA00004651"/>
    </source>
</evidence>
<evidence type="ECO:0000256" key="2">
    <source>
        <dbReference type="ARBA" id="ARBA00022448"/>
    </source>
</evidence>
<dbReference type="Gene3D" id="3.30.70.260">
    <property type="match status" value="1"/>
</dbReference>
<keyword evidence="2 11" id="KW-0813">Transport</keyword>
<gene>
    <name evidence="11 16" type="primary">secD</name>
    <name evidence="16" type="ORF">ERCIPICE3303_404</name>
</gene>
<dbReference type="GO" id="GO:0005886">
    <property type="term" value="C:plasma membrane"/>
    <property type="evidence" value="ECO:0007669"/>
    <property type="project" value="UniProtKB-SubCell"/>
</dbReference>
<evidence type="ECO:0000256" key="7">
    <source>
        <dbReference type="ARBA" id="ARBA00023010"/>
    </source>
</evidence>
<feature type="domain" description="SecD export protein N-terminal TM" evidence="13">
    <location>
        <begin position="2"/>
        <end position="103"/>
    </location>
</feature>
<evidence type="ECO:0000256" key="8">
    <source>
        <dbReference type="ARBA" id="ARBA00023136"/>
    </source>
</evidence>
<proteinExistence type="inferred from homology"/>
<keyword evidence="6 11" id="KW-1133">Transmembrane helix</keyword>
<dbReference type="NCBIfam" id="TIGR00916">
    <property type="entry name" value="2A0604s01"/>
    <property type="match status" value="1"/>
</dbReference>
<dbReference type="FunFam" id="1.20.1640.10:FF:000004">
    <property type="entry name" value="Protein translocase subunit SecD"/>
    <property type="match status" value="1"/>
</dbReference>
<dbReference type="InterPro" id="IPR054384">
    <property type="entry name" value="SecDF_P1_head"/>
</dbReference>
<dbReference type="InterPro" id="IPR055344">
    <property type="entry name" value="SecD_SecF_C_bact"/>
</dbReference>
<dbReference type="GO" id="GO:0006605">
    <property type="term" value="P:protein targeting"/>
    <property type="evidence" value="ECO:0007669"/>
    <property type="project" value="UniProtKB-UniRule"/>
</dbReference>
<keyword evidence="5 11" id="KW-0653">Protein transport</keyword>
<reference evidence="16 17" key="1">
    <citation type="submission" date="2019-02" db="EMBL/GenBank/DDBJ databases">
        <authorList>
            <person name="Manzano-Marin A."/>
            <person name="Manzano-Marin A."/>
        </authorList>
    </citation>
    <scope>NUCLEOTIDE SEQUENCE [LARGE SCALE GENOMIC DNA]</scope>
    <source>
        <strain evidence="16 17">ErCipiceae</strain>
    </source>
</reference>
<feature type="transmembrane region" description="Helical" evidence="11">
    <location>
        <begin position="473"/>
        <end position="493"/>
    </location>
</feature>
<comment type="subunit">
    <text evidence="11">Forms a complex with SecF. Part of the essential Sec protein translocation apparatus which comprises SecA, SecYEG and auxiliary proteins SecDF-YajC and YidC.</text>
</comment>
<evidence type="ECO:0000259" key="12">
    <source>
        <dbReference type="Pfam" id="PF02355"/>
    </source>
</evidence>
<evidence type="ECO:0000313" key="17">
    <source>
        <dbReference type="Proteomes" id="UP000294289"/>
    </source>
</evidence>
<keyword evidence="4 11" id="KW-0812">Transmembrane</keyword>
<feature type="transmembrane region" description="Helical" evidence="11">
    <location>
        <begin position="449"/>
        <end position="466"/>
    </location>
</feature>
<dbReference type="InterPro" id="IPR048631">
    <property type="entry name" value="SecD_1st"/>
</dbReference>
<dbReference type="PROSITE" id="PS51257">
    <property type="entry name" value="PROKAR_LIPOPROTEIN"/>
    <property type="match status" value="1"/>
</dbReference>
<dbReference type="OrthoDB" id="9805019at2"/>
<feature type="transmembrane region" description="Helical" evidence="11">
    <location>
        <begin position="499"/>
        <end position="520"/>
    </location>
</feature>
<dbReference type="EMBL" id="LR217737">
    <property type="protein sequence ID" value="VFP88279.1"/>
    <property type="molecule type" value="Genomic_DNA"/>
</dbReference>
<dbReference type="Gene3D" id="1.20.1640.10">
    <property type="entry name" value="Multidrug efflux transporter AcrB transmembrane domain"/>
    <property type="match status" value="1"/>
</dbReference>
<sequence length="611" mass="67917">MLNRYPLWKYLILLIILFFGCLYALPNLYGEDPSIQITGLHGSITNENAFVQIKNILQKDHIESKSITWQNGSVLVRLPNTSLQLEACEAIKKSIGKNYIVALNLAPATPFWLSALCAEPMKLGLDLRGGIHFLMEVNIDSSLSKLQQENFDNLRSDLHEKKIPYLELSKSDLFSLQVRFLDQKTRDKVRRDILSNYHDVIIKNSSYNTLTVAVNDESMRLAREYAIEQNINILRNRITQLGLTEAIIQRQGNSFIIVELPGMQDSARAKEILSSMATLEFRLVDTHSAVDITLPKDSEVKYTRDGRAFVLNKSVILTGDHIINSTTSIDEYNQTQVNISLDRKGGNIMSSFTRDHIGQAMATLFIEYKNSGKKDSRGHMILEKCDEIINVAYIQSQLGSNFRISGIHNQKEAHHLALLLRSGVFIAPIQIVEERIIGPTMVAKNISQGLKACLWGVLVSILFMVLRYKLFGLVATLALLANLVLIIGTMSLLPGVTLTMPGIAGIVLTLVVAVDANVLINERIKEELQNGRSVQRAIHEGYKRAFSSIIDANITTLIKVIVLYTVGTGSIKGFAVTTAVGIATSMLTAIIGTRAIINLIYGGKRINKLSI</sequence>
<name>A0A803FTU4_9GAMM</name>
<keyword evidence="7 11" id="KW-0811">Translocation</keyword>
<dbReference type="PANTHER" id="PTHR30081">
    <property type="entry name" value="PROTEIN-EXPORT MEMBRANE PROTEIN SEC"/>
    <property type="match status" value="1"/>
</dbReference>
<feature type="transmembrane region" description="Helical" evidence="11">
    <location>
        <begin position="7"/>
        <end position="25"/>
    </location>
</feature>
<comment type="subcellular location">
    <subcellularLocation>
        <location evidence="1 11">Cell membrane</location>
        <topology evidence="1 11">Multi-pass membrane protein</topology>
    </subcellularLocation>
</comment>
<evidence type="ECO:0000256" key="9">
    <source>
        <dbReference type="ARBA" id="ARBA00060774"/>
    </source>
</evidence>
<evidence type="ECO:0000256" key="10">
    <source>
        <dbReference type="ARBA" id="ARBA00068220"/>
    </source>
</evidence>
<evidence type="ECO:0000259" key="14">
    <source>
        <dbReference type="Pfam" id="PF21760"/>
    </source>
</evidence>
<dbReference type="GO" id="GO:0065002">
    <property type="term" value="P:intracellular protein transmembrane transport"/>
    <property type="evidence" value="ECO:0007669"/>
    <property type="project" value="UniProtKB-UniRule"/>
</dbReference>
<feature type="transmembrane region" description="Helical" evidence="11">
    <location>
        <begin position="573"/>
        <end position="601"/>
    </location>
</feature>
<dbReference type="Pfam" id="PF13721">
    <property type="entry name" value="SecD-TM1"/>
    <property type="match status" value="1"/>
</dbReference>
<evidence type="ECO:0000256" key="4">
    <source>
        <dbReference type="ARBA" id="ARBA00022692"/>
    </source>
</evidence>
<feature type="transmembrane region" description="Helical" evidence="11">
    <location>
        <begin position="545"/>
        <end position="567"/>
    </location>
</feature>
<evidence type="ECO:0000256" key="5">
    <source>
        <dbReference type="ARBA" id="ARBA00022927"/>
    </source>
</evidence>
<feature type="domain" description="Protein translocase subunit SecDF P1" evidence="14">
    <location>
        <begin position="227"/>
        <end position="285"/>
    </location>
</feature>
<organism evidence="16 17">
    <name type="scientific">Candidatus Erwinia haradaeae</name>
    <dbReference type="NCBI Taxonomy" id="1922217"/>
    <lineage>
        <taxon>Bacteria</taxon>
        <taxon>Pseudomonadati</taxon>
        <taxon>Pseudomonadota</taxon>
        <taxon>Gammaproteobacteria</taxon>
        <taxon>Enterobacterales</taxon>
        <taxon>Erwiniaceae</taxon>
        <taxon>Erwinia</taxon>
    </lineage>
</organism>
<dbReference type="PANTHER" id="PTHR30081:SF1">
    <property type="entry name" value="PROTEIN TRANSLOCASE SUBUNIT SECD"/>
    <property type="match status" value="1"/>
</dbReference>
<evidence type="ECO:0000313" key="16">
    <source>
        <dbReference type="EMBL" id="VFP88279.1"/>
    </source>
</evidence>
<dbReference type="Gene3D" id="3.30.70.3400">
    <property type="match status" value="1"/>
</dbReference>
<feature type="domain" description="SecDF P1 head subdomain" evidence="15">
    <location>
        <begin position="300"/>
        <end position="425"/>
    </location>
</feature>
<dbReference type="Pfam" id="PF02355">
    <property type="entry name" value="SecD_SecF_C"/>
    <property type="match status" value="1"/>
</dbReference>
<dbReference type="GO" id="GO:0015450">
    <property type="term" value="F:protein-transporting ATPase activity"/>
    <property type="evidence" value="ECO:0007669"/>
    <property type="project" value="InterPro"/>
</dbReference>
<feature type="domain" description="Protein export membrane protein SecD/SecF C-terminal" evidence="12">
    <location>
        <begin position="429"/>
        <end position="597"/>
    </location>
</feature>
<dbReference type="Pfam" id="PF21760">
    <property type="entry name" value="SecD_1st"/>
    <property type="match status" value="1"/>
</dbReference>
<dbReference type="Gene3D" id="3.30.1360.200">
    <property type="match status" value="1"/>
</dbReference>
<dbReference type="SUPFAM" id="SSF82866">
    <property type="entry name" value="Multidrug efflux transporter AcrB transmembrane domain"/>
    <property type="match status" value="1"/>
</dbReference>
<dbReference type="NCBIfam" id="TIGR01129">
    <property type="entry name" value="secD"/>
    <property type="match status" value="1"/>
</dbReference>
<dbReference type="InterPro" id="IPR027398">
    <property type="entry name" value="SecD-TM"/>
</dbReference>
<dbReference type="AlphaFoldDB" id="A0A803FTU4"/>
<keyword evidence="8 11" id="KW-0472">Membrane</keyword>
<evidence type="ECO:0000256" key="3">
    <source>
        <dbReference type="ARBA" id="ARBA00022475"/>
    </source>
</evidence>
<accession>A0A803FTU4</accession>
<evidence type="ECO:0000256" key="6">
    <source>
        <dbReference type="ARBA" id="ARBA00022989"/>
    </source>
</evidence>
<dbReference type="Proteomes" id="UP000294289">
    <property type="component" value="Chromosome"/>
</dbReference>
<evidence type="ECO:0000259" key="13">
    <source>
        <dbReference type="Pfam" id="PF13721"/>
    </source>
</evidence>